<reference evidence="1" key="1">
    <citation type="journal article" date="2020" name="mSystems">
        <title>Genome- and Community-Level Interaction Insights into Carbon Utilization and Element Cycling Functions of Hydrothermarchaeota in Hydrothermal Sediment.</title>
        <authorList>
            <person name="Zhou Z."/>
            <person name="Liu Y."/>
            <person name="Xu W."/>
            <person name="Pan J."/>
            <person name="Luo Z.H."/>
            <person name="Li M."/>
        </authorList>
    </citation>
    <scope>NUCLEOTIDE SEQUENCE [LARGE SCALE GENOMIC DNA]</scope>
    <source>
        <strain evidence="1">SpSt-349</strain>
    </source>
</reference>
<accession>A0A831XMT4</accession>
<protein>
    <submittedName>
        <fullName evidence="1">Uncharacterized protein</fullName>
    </submittedName>
</protein>
<comment type="caution">
    <text evidence="1">The sequence shown here is derived from an EMBL/GenBank/DDBJ whole genome shotgun (WGS) entry which is preliminary data.</text>
</comment>
<proteinExistence type="predicted"/>
<evidence type="ECO:0000313" key="1">
    <source>
        <dbReference type="EMBL" id="HEN43541.1"/>
    </source>
</evidence>
<name>A0A831XMT4_GEOME</name>
<organism evidence="1">
    <name type="scientific">Geobacter metallireducens</name>
    <dbReference type="NCBI Taxonomy" id="28232"/>
    <lineage>
        <taxon>Bacteria</taxon>
        <taxon>Pseudomonadati</taxon>
        <taxon>Thermodesulfobacteriota</taxon>
        <taxon>Desulfuromonadia</taxon>
        <taxon>Geobacterales</taxon>
        <taxon>Geobacteraceae</taxon>
        <taxon>Geobacter</taxon>
    </lineage>
</organism>
<sequence length="57" mass="6333">MFRFSWWKTATALSACRFSVAETAPLNRQAKGNKPRKILGLDGLRPLEAVNSVNSLN</sequence>
<dbReference type="AlphaFoldDB" id="A0A831XMT4"/>
<gene>
    <name evidence="1" type="ORF">ENQ87_14445</name>
</gene>
<dbReference type="EMBL" id="DSOV01000066">
    <property type="protein sequence ID" value="HEN43541.1"/>
    <property type="molecule type" value="Genomic_DNA"/>
</dbReference>